<name>A0A8H6AHT0_9HELO</name>
<comment type="caution">
    <text evidence="1">The sequence shown here is derived from an EMBL/GenBank/DDBJ whole genome shotgun (WGS) entry which is preliminary data.</text>
</comment>
<dbReference type="EMBL" id="JABFCT010000028">
    <property type="protein sequence ID" value="KAF5867591.1"/>
    <property type="molecule type" value="Genomic_DNA"/>
</dbReference>
<keyword evidence="2" id="KW-1185">Reference proteome</keyword>
<dbReference type="Proteomes" id="UP000531561">
    <property type="component" value="Unassembled WGS sequence"/>
</dbReference>
<dbReference type="OrthoDB" id="10364127at2759"/>
<dbReference type="AlphaFoldDB" id="A0A8H6AHT0"/>
<proteinExistence type="predicted"/>
<dbReference type="GeneID" id="59264589"/>
<protein>
    <submittedName>
        <fullName evidence="1">Uncharacterized protein</fullName>
    </submittedName>
</protein>
<gene>
    <name evidence="1" type="ORF">Bfra_010566</name>
</gene>
<organism evidence="1 2">
    <name type="scientific">Botrytis fragariae</name>
    <dbReference type="NCBI Taxonomy" id="1964551"/>
    <lineage>
        <taxon>Eukaryota</taxon>
        <taxon>Fungi</taxon>
        <taxon>Dikarya</taxon>
        <taxon>Ascomycota</taxon>
        <taxon>Pezizomycotina</taxon>
        <taxon>Leotiomycetes</taxon>
        <taxon>Helotiales</taxon>
        <taxon>Sclerotiniaceae</taxon>
        <taxon>Botrytis</taxon>
    </lineage>
</organism>
<sequence>MTGTCWQQLQYITLLHAWKNRLDGKEEQVEKPNEMDLECVAQLDELPRYFNFSPQVQDLTLIFTKPLVSRYNFP</sequence>
<dbReference type="RefSeq" id="XP_037186540.1">
    <property type="nucleotide sequence ID" value="XM_037340897.1"/>
</dbReference>
<reference evidence="1 2" key="1">
    <citation type="journal article" date="2020" name="Phytopathology">
        <title>A high-quality genome resource of Botrytis fragariae, a new and rapidly spreading fungal pathogen causing strawberry gray mold in the U.S.A.</title>
        <authorList>
            <person name="Wu Y."/>
            <person name="Saski C.A."/>
            <person name="Schnabel G."/>
            <person name="Xiao S."/>
            <person name="Hu M."/>
        </authorList>
    </citation>
    <scope>NUCLEOTIDE SEQUENCE [LARGE SCALE GENOMIC DNA]</scope>
    <source>
        <strain evidence="1 2">BVB16</strain>
    </source>
</reference>
<evidence type="ECO:0000313" key="1">
    <source>
        <dbReference type="EMBL" id="KAF5867591.1"/>
    </source>
</evidence>
<evidence type="ECO:0000313" key="2">
    <source>
        <dbReference type="Proteomes" id="UP000531561"/>
    </source>
</evidence>
<accession>A0A8H6AHT0</accession>